<dbReference type="GO" id="GO:0005576">
    <property type="term" value="C:extracellular region"/>
    <property type="evidence" value="ECO:0007669"/>
    <property type="project" value="UniProtKB-SubCell"/>
</dbReference>
<dbReference type="EMBL" id="CP041235">
    <property type="protein sequence ID" value="QOP44067.1"/>
    <property type="molecule type" value="Genomic_DNA"/>
</dbReference>
<dbReference type="KEGG" id="ssei:FJR45_08985"/>
<evidence type="ECO:0000259" key="8">
    <source>
        <dbReference type="Pfam" id="PF06429"/>
    </source>
</evidence>
<keyword evidence="10" id="KW-0969">Cilium</keyword>
<evidence type="ECO:0000256" key="6">
    <source>
        <dbReference type="ARBA" id="ARBA00023143"/>
    </source>
</evidence>
<keyword evidence="10" id="KW-0282">Flagellum</keyword>
<evidence type="ECO:0000256" key="2">
    <source>
        <dbReference type="ARBA" id="ARBA00004613"/>
    </source>
</evidence>
<gene>
    <name evidence="10" type="primary">flgK</name>
    <name evidence="10" type="ORF">FJR45_08985</name>
</gene>
<feature type="domain" description="Flagellar basal-body/hook protein C-terminal" evidence="8">
    <location>
        <begin position="586"/>
        <end position="623"/>
    </location>
</feature>
<dbReference type="GO" id="GO:0009424">
    <property type="term" value="C:bacterial-type flagellum hook"/>
    <property type="evidence" value="ECO:0007669"/>
    <property type="project" value="InterPro"/>
</dbReference>
<sequence length="626" mass="68365">MASIFNTLSIGYSGLSAAQVGINTTGNNIANAENEGYTRQRVITSAANPLITSAGNVGNGVEIQDIKRVFDNFVFDRYSSVSADKEYSDFERQTLEELSTYFPEIDGVGIKADLAEYYNMWQTFADNPNNDSIKVALAKQTETLTQHITQTQNQVLNLQMQVNDQLDVNITEVNSLAQQLADLNKSIDVAEAGGGYTANDLRDKRNVIERSLSRLIGAEVNQGQLESNIQIDSNSNTRTGSYTLSVNGFNLVDGSTYHPLTIEKGNNPYGFYELSYERQDGTLIPMEEEINNGKIGAIFNLRGRAIDTTSGMPTDGVLQNVVSDLDAFAKGLIESTNNLYAKSARSRMESNYININPATPLVTSPLNINPGSFDVLVYDIDGNEVAKRTINIDAATSMSGISGSNSIEGQIIANKDDNSDANANNDVDDYMVFNYAPNANGDIKLELSMNAAANSQGYTFAVVDNLPDNTFASGTNFAGAIGLGSFFEGSNARDIRLNTQYRNNPTQLHAGYSSNAGDNRVALDMVQQQFESYKFQVGNEQYDTTTYGMFDITSTYVGISTNSAITRNETVSTQFNATEMEYNSITKVSIDEEMTNLIKYQTSYGAAAKVITTVDQMMQTLLGIKQ</sequence>
<organism evidence="10 11">
    <name type="scientific">Sulfurimonas sediminis</name>
    <dbReference type="NCBI Taxonomy" id="2590020"/>
    <lineage>
        <taxon>Bacteria</taxon>
        <taxon>Pseudomonadati</taxon>
        <taxon>Campylobacterota</taxon>
        <taxon>Epsilonproteobacteria</taxon>
        <taxon>Campylobacterales</taxon>
        <taxon>Sulfurimonadaceae</taxon>
        <taxon>Sulfurimonas</taxon>
    </lineage>
</organism>
<reference evidence="10 11" key="1">
    <citation type="submission" date="2019-06" db="EMBL/GenBank/DDBJ databases">
        <title>Sulfurimonas gotlandica sp. nov., a chemoautotrophic and psychrotolerant epsilonproteobacterium isolated from a pelagic redoxcline, and an emended description of the genus Sulfurimonas.</title>
        <authorList>
            <person name="Wang S."/>
            <person name="Jiang L."/>
            <person name="Shao Z."/>
        </authorList>
    </citation>
    <scope>NUCLEOTIDE SEQUENCE [LARGE SCALE GENOMIC DNA]</scope>
    <source>
        <strain evidence="10 11">S2-6</strain>
    </source>
</reference>
<feature type="domain" description="Flagellar basal body rod protein N-terminal" evidence="7">
    <location>
        <begin position="10"/>
        <end position="38"/>
    </location>
</feature>
<keyword evidence="5" id="KW-0964">Secreted</keyword>
<dbReference type="InterPro" id="IPR053927">
    <property type="entry name" value="FlgK_helical"/>
</dbReference>
<dbReference type="PANTHER" id="PTHR30033">
    <property type="entry name" value="FLAGELLAR HOOK-ASSOCIATED PROTEIN 1"/>
    <property type="match status" value="1"/>
</dbReference>
<feature type="domain" description="Flagellar hook-associated protein FlgK helical" evidence="9">
    <location>
        <begin position="96"/>
        <end position="341"/>
    </location>
</feature>
<dbReference type="Pfam" id="PF00460">
    <property type="entry name" value="Flg_bb_rod"/>
    <property type="match status" value="1"/>
</dbReference>
<evidence type="ECO:0000256" key="5">
    <source>
        <dbReference type="ARBA" id="ARBA00022525"/>
    </source>
</evidence>
<dbReference type="PANTHER" id="PTHR30033:SF1">
    <property type="entry name" value="FLAGELLAR HOOK-ASSOCIATED PROTEIN 1"/>
    <property type="match status" value="1"/>
</dbReference>
<comment type="subcellular location">
    <subcellularLocation>
        <location evidence="1">Bacterial flagellum</location>
    </subcellularLocation>
    <subcellularLocation>
        <location evidence="2">Secreted</location>
    </subcellularLocation>
</comment>
<evidence type="ECO:0000256" key="3">
    <source>
        <dbReference type="ARBA" id="ARBA00009677"/>
    </source>
</evidence>
<dbReference type="AlphaFoldDB" id="A0A7M1B2T8"/>
<dbReference type="InterPro" id="IPR001444">
    <property type="entry name" value="Flag_bb_rod_N"/>
</dbReference>
<dbReference type="InterPro" id="IPR002371">
    <property type="entry name" value="FlgK"/>
</dbReference>
<protein>
    <recommendedName>
        <fullName evidence="4">Flagellar hook-associated protein 1</fullName>
    </recommendedName>
</protein>
<keyword evidence="6" id="KW-0975">Bacterial flagellum</keyword>
<name>A0A7M1B2T8_9BACT</name>
<keyword evidence="10" id="KW-0966">Cell projection</keyword>
<proteinExistence type="inferred from homology"/>
<evidence type="ECO:0000313" key="10">
    <source>
        <dbReference type="EMBL" id="QOP44067.1"/>
    </source>
</evidence>
<evidence type="ECO:0000259" key="7">
    <source>
        <dbReference type="Pfam" id="PF00460"/>
    </source>
</evidence>
<dbReference type="SUPFAM" id="SSF64518">
    <property type="entry name" value="Phase 1 flagellin"/>
    <property type="match status" value="1"/>
</dbReference>
<dbReference type="InterPro" id="IPR010930">
    <property type="entry name" value="Flg_bb/hook_C_dom"/>
</dbReference>
<dbReference type="PRINTS" id="PR01005">
    <property type="entry name" value="FLGHOOKAP1"/>
</dbReference>
<dbReference type="Pfam" id="PF22638">
    <property type="entry name" value="FlgK_D1"/>
    <property type="match status" value="1"/>
</dbReference>
<dbReference type="GO" id="GO:0005198">
    <property type="term" value="F:structural molecule activity"/>
    <property type="evidence" value="ECO:0007669"/>
    <property type="project" value="InterPro"/>
</dbReference>
<comment type="similarity">
    <text evidence="3">Belongs to the flagella basal body rod proteins family.</text>
</comment>
<dbReference type="Proteomes" id="UP000593719">
    <property type="component" value="Chromosome"/>
</dbReference>
<evidence type="ECO:0000313" key="11">
    <source>
        <dbReference type="Proteomes" id="UP000593719"/>
    </source>
</evidence>
<evidence type="ECO:0000256" key="1">
    <source>
        <dbReference type="ARBA" id="ARBA00004365"/>
    </source>
</evidence>
<accession>A0A7M1B2T8</accession>
<dbReference type="NCBIfam" id="TIGR02492">
    <property type="entry name" value="flgK_ends"/>
    <property type="match status" value="1"/>
</dbReference>
<dbReference type="GO" id="GO:0044780">
    <property type="term" value="P:bacterial-type flagellum assembly"/>
    <property type="evidence" value="ECO:0007669"/>
    <property type="project" value="InterPro"/>
</dbReference>
<keyword evidence="11" id="KW-1185">Reference proteome</keyword>
<evidence type="ECO:0000256" key="4">
    <source>
        <dbReference type="ARBA" id="ARBA00016244"/>
    </source>
</evidence>
<dbReference type="RefSeq" id="WP_193150238.1">
    <property type="nucleotide sequence ID" value="NZ_CP041235.1"/>
</dbReference>
<evidence type="ECO:0000259" key="9">
    <source>
        <dbReference type="Pfam" id="PF22638"/>
    </source>
</evidence>
<dbReference type="Pfam" id="PF06429">
    <property type="entry name" value="Flg_bbr_C"/>
    <property type="match status" value="1"/>
</dbReference>